<keyword evidence="4" id="KW-1185">Reference proteome</keyword>
<dbReference type="OrthoDB" id="1704979at2"/>
<dbReference type="Proteomes" id="UP000004263">
    <property type="component" value="Unassembled WGS sequence"/>
</dbReference>
<dbReference type="Gene3D" id="3.30.470.20">
    <property type="entry name" value="ATP-grasp fold, B domain"/>
    <property type="match status" value="1"/>
</dbReference>
<proteinExistence type="predicted"/>
<dbReference type="Pfam" id="PF08443">
    <property type="entry name" value="RimK"/>
    <property type="match status" value="1"/>
</dbReference>
<dbReference type="HOGENOM" id="CLU_075266_0_0_6"/>
<sequence>MKLITFDALRTLGFADVRYIKPELMQQSIDQLIDAEGILFPEYWQVNSLHYALKKRIFPSPASYHIGHNKIEMTRCFQALAPRHVPWTLIVANSPFEAERIWQTMPLPFVAKIPKSSMGEGVFLIDTLQQWQHYLSLTPVLYVQEYLPIDRDLRIIWVGNKIIAGYWRMQSQQGFYNNVARGGQAEEGIIPKEACDLVETLATGLGIDHGGFDIAMIGHYPYVFEFNRLFGNQGINGLQKKVDEAIQVYIHEQWQDDEPDEPITPDMGPANSRTWDKVS</sequence>
<dbReference type="STRING" id="207949.RED65_04705"/>
<dbReference type="GO" id="GO:0009432">
    <property type="term" value="P:SOS response"/>
    <property type="evidence" value="ECO:0007669"/>
    <property type="project" value="TreeGrafter"/>
</dbReference>
<dbReference type="GO" id="GO:0005737">
    <property type="term" value="C:cytoplasm"/>
    <property type="evidence" value="ECO:0007669"/>
    <property type="project" value="TreeGrafter"/>
</dbReference>
<reference evidence="3 4" key="1">
    <citation type="submission" date="2006-03" db="EMBL/GenBank/DDBJ databases">
        <authorList>
            <person name="Pinhassi J."/>
            <person name="Pedros-Alio C."/>
            <person name="Ferriera S."/>
            <person name="Johnson J."/>
            <person name="Kravitz S."/>
            <person name="Halpern A."/>
            <person name="Remington K."/>
            <person name="Beeson K."/>
            <person name="Tran B."/>
            <person name="Rogers Y.-H."/>
            <person name="Friedman R."/>
            <person name="Venter J.C."/>
        </authorList>
    </citation>
    <scope>NUCLEOTIDE SEQUENCE [LARGE SCALE GENOMIC DNA]</scope>
    <source>
        <strain evidence="3 4">RED65</strain>
    </source>
</reference>
<accession>Q1MZS9</accession>
<dbReference type="InterPro" id="IPR013651">
    <property type="entry name" value="ATP-grasp_RimK-type"/>
</dbReference>
<organism evidence="3 4">
    <name type="scientific">Bermanella marisrubri</name>
    <dbReference type="NCBI Taxonomy" id="207949"/>
    <lineage>
        <taxon>Bacteria</taxon>
        <taxon>Pseudomonadati</taxon>
        <taxon>Pseudomonadota</taxon>
        <taxon>Gammaproteobacteria</taxon>
        <taxon>Oceanospirillales</taxon>
        <taxon>Oceanospirillaceae</taxon>
        <taxon>Bermanella</taxon>
    </lineage>
</organism>
<evidence type="ECO:0000313" key="4">
    <source>
        <dbReference type="Proteomes" id="UP000004263"/>
    </source>
</evidence>
<dbReference type="EMBL" id="AAQH01000017">
    <property type="protein sequence ID" value="EAT11478.1"/>
    <property type="molecule type" value="Genomic_DNA"/>
</dbReference>
<evidence type="ECO:0000259" key="2">
    <source>
        <dbReference type="Pfam" id="PF08443"/>
    </source>
</evidence>
<feature type="region of interest" description="Disordered" evidence="1">
    <location>
        <begin position="253"/>
        <end position="279"/>
    </location>
</feature>
<dbReference type="AlphaFoldDB" id="Q1MZS9"/>
<evidence type="ECO:0000313" key="3">
    <source>
        <dbReference type="EMBL" id="EAT11478.1"/>
    </source>
</evidence>
<dbReference type="GO" id="GO:0018169">
    <property type="term" value="F:ribosomal S6-glutamic acid ligase activity"/>
    <property type="evidence" value="ECO:0007669"/>
    <property type="project" value="TreeGrafter"/>
</dbReference>
<dbReference type="PANTHER" id="PTHR21621">
    <property type="entry name" value="RIBOSOMAL PROTEIN S6 MODIFICATION PROTEIN"/>
    <property type="match status" value="1"/>
</dbReference>
<dbReference type="PANTHER" id="PTHR21621:SF0">
    <property type="entry name" value="BETA-CITRYLGLUTAMATE SYNTHASE B-RELATED"/>
    <property type="match status" value="1"/>
</dbReference>
<protein>
    <recommendedName>
        <fullName evidence="2">ATP-grasp fold RimK-type domain-containing protein</fullName>
    </recommendedName>
</protein>
<dbReference type="RefSeq" id="WP_007016551.1">
    <property type="nucleotide sequence ID" value="NZ_AAQH01000017.1"/>
</dbReference>
<feature type="domain" description="ATP-grasp fold RimK-type" evidence="2">
    <location>
        <begin position="75"/>
        <end position="245"/>
    </location>
</feature>
<evidence type="ECO:0000256" key="1">
    <source>
        <dbReference type="SAM" id="MobiDB-lite"/>
    </source>
</evidence>
<name>Q1MZS9_9GAMM</name>
<comment type="caution">
    <text evidence="3">The sequence shown here is derived from an EMBL/GenBank/DDBJ whole genome shotgun (WGS) entry which is preliminary data.</text>
</comment>
<dbReference type="SUPFAM" id="SSF56059">
    <property type="entry name" value="Glutathione synthetase ATP-binding domain-like"/>
    <property type="match status" value="1"/>
</dbReference>
<gene>
    <name evidence="3" type="ORF">RED65_04705</name>
</gene>